<dbReference type="Proteomes" id="UP001597460">
    <property type="component" value="Unassembled WGS sequence"/>
</dbReference>
<dbReference type="GO" id="GO:0035539">
    <property type="term" value="F:8-oxo-7,8-dihydrodeoxyguanosine triphosphate pyrophosphatase activity"/>
    <property type="evidence" value="ECO:0007669"/>
    <property type="project" value="UniProtKB-EC"/>
</dbReference>
<dbReference type="PROSITE" id="PS51462">
    <property type="entry name" value="NUDIX"/>
    <property type="match status" value="1"/>
</dbReference>
<dbReference type="PANTHER" id="PTHR12992">
    <property type="entry name" value="NUDIX HYDROLASE"/>
    <property type="match status" value="1"/>
</dbReference>
<evidence type="ECO:0000259" key="8">
    <source>
        <dbReference type="PROSITE" id="PS51462"/>
    </source>
</evidence>
<evidence type="ECO:0000256" key="2">
    <source>
        <dbReference type="ARBA" id="ARBA00001946"/>
    </source>
</evidence>
<dbReference type="Gene3D" id="3.90.79.10">
    <property type="entry name" value="Nucleoside Triphosphate Pyrophosphohydrolase"/>
    <property type="match status" value="1"/>
</dbReference>
<dbReference type="PANTHER" id="PTHR12992:SF11">
    <property type="entry name" value="MITOCHONDRIAL COENZYME A DIPHOSPHATASE NUDT8"/>
    <property type="match status" value="1"/>
</dbReference>
<organism evidence="9 10">
    <name type="scientific">Gracilimonas halophila</name>
    <dbReference type="NCBI Taxonomy" id="1834464"/>
    <lineage>
        <taxon>Bacteria</taxon>
        <taxon>Pseudomonadati</taxon>
        <taxon>Balneolota</taxon>
        <taxon>Balneolia</taxon>
        <taxon>Balneolales</taxon>
        <taxon>Balneolaceae</taxon>
        <taxon>Gracilimonas</taxon>
    </lineage>
</organism>
<comment type="caution">
    <text evidence="9">The sequence shown here is derived from an EMBL/GenBank/DDBJ whole genome shotgun (WGS) entry which is preliminary data.</text>
</comment>
<dbReference type="InterPro" id="IPR045121">
    <property type="entry name" value="CoAse"/>
</dbReference>
<keyword evidence="6" id="KW-0464">Manganese</keyword>
<proteinExistence type="predicted"/>
<evidence type="ECO:0000313" key="10">
    <source>
        <dbReference type="Proteomes" id="UP001597460"/>
    </source>
</evidence>
<keyword evidence="10" id="KW-1185">Reference proteome</keyword>
<dbReference type="InterPro" id="IPR015797">
    <property type="entry name" value="NUDIX_hydrolase-like_dom_sf"/>
</dbReference>
<dbReference type="InterPro" id="IPR000086">
    <property type="entry name" value="NUDIX_hydrolase_dom"/>
</dbReference>
<gene>
    <name evidence="9" type="ORF">ACFSVN_04605</name>
</gene>
<comment type="cofactor">
    <cofactor evidence="1">
        <name>Mn(2+)</name>
        <dbReference type="ChEBI" id="CHEBI:29035"/>
    </cofactor>
</comment>
<evidence type="ECO:0000256" key="3">
    <source>
        <dbReference type="ARBA" id="ARBA00022723"/>
    </source>
</evidence>
<reference evidence="10" key="1">
    <citation type="journal article" date="2019" name="Int. J. Syst. Evol. Microbiol.">
        <title>The Global Catalogue of Microorganisms (GCM) 10K type strain sequencing project: providing services to taxonomists for standard genome sequencing and annotation.</title>
        <authorList>
            <consortium name="The Broad Institute Genomics Platform"/>
            <consortium name="The Broad Institute Genome Sequencing Center for Infectious Disease"/>
            <person name="Wu L."/>
            <person name="Ma J."/>
        </authorList>
    </citation>
    <scope>NUCLEOTIDE SEQUENCE [LARGE SCALE GENOMIC DNA]</scope>
    <source>
        <strain evidence="10">KCTC 52042</strain>
    </source>
</reference>
<keyword evidence="3" id="KW-0479">Metal-binding</keyword>
<evidence type="ECO:0000313" key="9">
    <source>
        <dbReference type="EMBL" id="MFD2531722.1"/>
    </source>
</evidence>
<evidence type="ECO:0000256" key="4">
    <source>
        <dbReference type="ARBA" id="ARBA00022801"/>
    </source>
</evidence>
<protein>
    <submittedName>
        <fullName evidence="9">NUDIX hydrolase</fullName>
        <ecNumber evidence="9">3.6.1.55</ecNumber>
    </submittedName>
</protein>
<evidence type="ECO:0000256" key="6">
    <source>
        <dbReference type="ARBA" id="ARBA00023211"/>
    </source>
</evidence>
<evidence type="ECO:0000256" key="5">
    <source>
        <dbReference type="ARBA" id="ARBA00022842"/>
    </source>
</evidence>
<feature type="domain" description="Nudix hydrolase" evidence="8">
    <location>
        <begin position="46"/>
        <end position="186"/>
    </location>
</feature>
<dbReference type="EC" id="3.6.1.55" evidence="9"/>
<keyword evidence="4 9" id="KW-0378">Hydrolase</keyword>
<dbReference type="RefSeq" id="WP_390299303.1">
    <property type="nucleotide sequence ID" value="NZ_JBHULI010000005.1"/>
</dbReference>
<name>A0ABW5JJF6_9BACT</name>
<dbReference type="Pfam" id="PF00293">
    <property type="entry name" value="NUDIX"/>
    <property type="match status" value="1"/>
</dbReference>
<dbReference type="PROSITE" id="PS00893">
    <property type="entry name" value="NUDIX_BOX"/>
    <property type="match status" value="1"/>
</dbReference>
<accession>A0ABW5JJF6</accession>
<evidence type="ECO:0000256" key="1">
    <source>
        <dbReference type="ARBA" id="ARBA00001936"/>
    </source>
</evidence>
<comment type="cofactor">
    <cofactor evidence="2">
        <name>Mg(2+)</name>
        <dbReference type="ChEBI" id="CHEBI:18420"/>
    </cofactor>
</comment>
<keyword evidence="5" id="KW-0460">Magnesium</keyword>
<feature type="region of interest" description="Disordered" evidence="7">
    <location>
        <begin position="8"/>
        <end position="44"/>
    </location>
</feature>
<dbReference type="SUPFAM" id="SSF55811">
    <property type="entry name" value="Nudix"/>
    <property type="match status" value="1"/>
</dbReference>
<sequence>MTSFQQFLTSKLQHPLPGRSAQQKLAPHPKNGKNSHRNYEPANDDFRNSSVLVPIVSWEEEIEIILTLRTQSINHGGQLSFPGGGKEGDETIVETALREAQEEIGLHQDGVHIIGQLTPLYVGHSDNMVTPVIAFLEQEQFFTPNPNEVDEIISVPISQLLEEQNLVEENWELRGTPYRVPFWNIHRVPLWGATAMMMNELIELYREFLETTSP</sequence>
<dbReference type="InterPro" id="IPR020084">
    <property type="entry name" value="NUDIX_hydrolase_CS"/>
</dbReference>
<dbReference type="CDD" id="cd03426">
    <property type="entry name" value="NUDIX_CoAse_Nudt7"/>
    <property type="match status" value="1"/>
</dbReference>
<evidence type="ECO:0000256" key="7">
    <source>
        <dbReference type="SAM" id="MobiDB-lite"/>
    </source>
</evidence>
<dbReference type="EMBL" id="JBHULI010000005">
    <property type="protein sequence ID" value="MFD2531722.1"/>
    <property type="molecule type" value="Genomic_DNA"/>
</dbReference>